<dbReference type="GO" id="GO:0005874">
    <property type="term" value="C:microtubule"/>
    <property type="evidence" value="ECO:0007669"/>
    <property type="project" value="TreeGrafter"/>
</dbReference>
<accession>A0AAD5RUG2</accession>
<dbReference type="FunFam" id="3.40.50.300:FF:001425">
    <property type="entry name" value="Dynamin GTPase, putative"/>
    <property type="match status" value="1"/>
</dbReference>
<dbReference type="GO" id="GO:0005739">
    <property type="term" value="C:mitochondrion"/>
    <property type="evidence" value="ECO:0007669"/>
    <property type="project" value="TreeGrafter"/>
</dbReference>
<evidence type="ECO:0000256" key="1">
    <source>
        <dbReference type="ARBA" id="ARBA00022741"/>
    </source>
</evidence>
<dbReference type="Proteomes" id="UP001201980">
    <property type="component" value="Unassembled WGS sequence"/>
</dbReference>
<keyword evidence="1" id="KW-0547">Nucleotide-binding</keyword>
<dbReference type="GO" id="GO:0000266">
    <property type="term" value="P:mitochondrial fission"/>
    <property type="evidence" value="ECO:0007669"/>
    <property type="project" value="TreeGrafter"/>
</dbReference>
<evidence type="ECO:0000259" key="5">
    <source>
        <dbReference type="PROSITE" id="PS51718"/>
    </source>
</evidence>
<dbReference type="Pfam" id="PF01031">
    <property type="entry name" value="Dynamin_M"/>
    <property type="match status" value="1"/>
</dbReference>
<dbReference type="GO" id="GO:0003924">
    <property type="term" value="F:GTPase activity"/>
    <property type="evidence" value="ECO:0007669"/>
    <property type="project" value="InterPro"/>
</dbReference>
<dbReference type="GO" id="GO:0048312">
    <property type="term" value="P:intracellular distribution of mitochondria"/>
    <property type="evidence" value="ECO:0007669"/>
    <property type="project" value="TreeGrafter"/>
</dbReference>
<organism evidence="6 7">
    <name type="scientific">Zalerion maritima</name>
    <dbReference type="NCBI Taxonomy" id="339359"/>
    <lineage>
        <taxon>Eukaryota</taxon>
        <taxon>Fungi</taxon>
        <taxon>Dikarya</taxon>
        <taxon>Ascomycota</taxon>
        <taxon>Pezizomycotina</taxon>
        <taxon>Sordariomycetes</taxon>
        <taxon>Lulworthiomycetidae</taxon>
        <taxon>Lulworthiales</taxon>
        <taxon>Lulworthiaceae</taxon>
        <taxon>Zalerion</taxon>
    </lineage>
</organism>
<dbReference type="InterPro" id="IPR020850">
    <property type="entry name" value="GED_dom"/>
</dbReference>
<dbReference type="GO" id="GO:0016559">
    <property type="term" value="P:peroxisome fission"/>
    <property type="evidence" value="ECO:0007669"/>
    <property type="project" value="TreeGrafter"/>
</dbReference>
<proteinExistence type="predicted"/>
<dbReference type="Pfam" id="PF00350">
    <property type="entry name" value="Dynamin_N"/>
    <property type="match status" value="1"/>
</dbReference>
<dbReference type="PROSITE" id="PS51388">
    <property type="entry name" value="GED"/>
    <property type="match status" value="1"/>
</dbReference>
<dbReference type="GO" id="GO:0005525">
    <property type="term" value="F:GTP binding"/>
    <property type="evidence" value="ECO:0007669"/>
    <property type="project" value="InterPro"/>
</dbReference>
<dbReference type="InterPro" id="IPR001401">
    <property type="entry name" value="Dynamin_GTPase"/>
</dbReference>
<dbReference type="SMART" id="SM00053">
    <property type="entry name" value="DYNc"/>
    <property type="match status" value="1"/>
</dbReference>
<evidence type="ECO:0000256" key="3">
    <source>
        <dbReference type="SAM" id="MobiDB-lite"/>
    </source>
</evidence>
<keyword evidence="2" id="KW-0342">GTP-binding</keyword>
<dbReference type="PROSITE" id="PS51718">
    <property type="entry name" value="G_DYNAMIN_2"/>
    <property type="match status" value="1"/>
</dbReference>
<evidence type="ECO:0000313" key="7">
    <source>
        <dbReference type="Proteomes" id="UP001201980"/>
    </source>
</evidence>
<feature type="compositionally biased region" description="Polar residues" evidence="3">
    <location>
        <begin position="58"/>
        <end position="77"/>
    </location>
</feature>
<dbReference type="InterPro" id="IPR030381">
    <property type="entry name" value="G_DYNAMIN_dom"/>
</dbReference>
<gene>
    <name evidence="6" type="ORF">MKZ38_008167</name>
</gene>
<protein>
    <submittedName>
        <fullName evidence="6">Interferon-induced GTP-binding protein Mx1</fullName>
    </submittedName>
</protein>
<dbReference type="PANTHER" id="PTHR11566">
    <property type="entry name" value="DYNAMIN"/>
    <property type="match status" value="1"/>
</dbReference>
<evidence type="ECO:0000313" key="6">
    <source>
        <dbReference type="EMBL" id="KAJ2904382.1"/>
    </source>
</evidence>
<comment type="caution">
    <text evidence="6">The sequence shown here is derived from an EMBL/GenBank/DDBJ whole genome shotgun (WGS) entry which is preliminary data.</text>
</comment>
<feature type="domain" description="Dynamin-type G" evidence="5">
    <location>
        <begin position="161"/>
        <end position="456"/>
    </location>
</feature>
<keyword evidence="7" id="KW-1185">Reference proteome</keyword>
<feature type="compositionally biased region" description="Pro residues" evidence="3">
    <location>
        <begin position="105"/>
        <end position="115"/>
    </location>
</feature>
<sequence length="842" mass="94852">MNRRLPSPNSNPDSLVHVDNLHTTTPSTISATNSLSSSPIAPDPPIHLLEPHRAVEEPSSQPATESSFQLIARSQHQSNSPSPSPSPSPSSLSSSHLFELCPQGPNSPPPPPLPTQPQDRSHTSGMTMSTYIKQEDVVETLGNQLMLSKIDKLRELNVGSIVPLPQLVVVGDQSSGKSSVLESLTGFSFPRATTLCTRYATQITCKRNEVRSVEIGIIPGPHASNIHKDALKRFHRQASELSDDTLAQIFDEANAVMGIRGSSAGKDDEDLPTFSEDVLKIVINGPTESHLTVIDVPGIFRTSTEGVTTEQDISMVRSMVQEYMKENRTIILAVIPCNVDIATQEILKLARDADPEGKRTMGVLTKPDLAVEMATKRDAIQLVNGNRNMLRLGYCVVKNRGADDISSTLKDSNCREREFFAQDPWHQLSDSGRTGIESLRQRLRELLMDICKKEFPKVKLEIKKRLAEGHRKLNVMGPSRAEPDAQRIYLGNLSDRFQRVTQHALDATYTHNPIFHDRQDMRLITRILELNEVFANIFWQKGHTRYFSRREDDNEGKERRTGEILEVSCDIRDEDFSDICDILEDKYDCPPPDTDSILDHVEHEFQNARGRELGTVPVTLLATTFKDQTKKWEPVVLSHVSDAICLVHHFIRELLEMLCPEKTVRDELWDTILLEDLRTCYKKAIDHAKFLLEVERESWPTTLNHSFTTDLEESRTARLMEAMEAVILSDSFKGFNLDMVRNIRSQKSIAEHARNEIHDALKAYYKVAGKRFVDVLCQQVVDHFLLTGKASPLAVFCNERVNKMTPDQLDMIAGEDSGTRRQRSLLTTEIHRLDEAMKVLRG</sequence>
<dbReference type="EMBL" id="JAKWBI020000055">
    <property type="protein sequence ID" value="KAJ2904382.1"/>
    <property type="molecule type" value="Genomic_DNA"/>
</dbReference>
<evidence type="ECO:0000259" key="4">
    <source>
        <dbReference type="PROSITE" id="PS51388"/>
    </source>
</evidence>
<dbReference type="SUPFAM" id="SSF52540">
    <property type="entry name" value="P-loop containing nucleoside triphosphate hydrolases"/>
    <property type="match status" value="1"/>
</dbReference>
<dbReference type="PANTHER" id="PTHR11566:SF215">
    <property type="entry name" value="DYNAMIN GTPASE"/>
    <property type="match status" value="1"/>
</dbReference>
<dbReference type="InterPro" id="IPR000375">
    <property type="entry name" value="Dynamin_stalk"/>
</dbReference>
<evidence type="ECO:0000256" key="2">
    <source>
        <dbReference type="ARBA" id="ARBA00023134"/>
    </source>
</evidence>
<feature type="domain" description="GED" evidence="4">
    <location>
        <begin position="754"/>
        <end position="842"/>
    </location>
</feature>
<dbReference type="CDD" id="cd08771">
    <property type="entry name" value="DLP_1"/>
    <property type="match status" value="1"/>
</dbReference>
<dbReference type="AlphaFoldDB" id="A0AAD5RUG2"/>
<name>A0AAD5RUG2_9PEZI</name>
<dbReference type="InterPro" id="IPR022812">
    <property type="entry name" value="Dynamin"/>
</dbReference>
<dbReference type="GO" id="GO:0008017">
    <property type="term" value="F:microtubule binding"/>
    <property type="evidence" value="ECO:0007669"/>
    <property type="project" value="TreeGrafter"/>
</dbReference>
<reference evidence="6" key="1">
    <citation type="submission" date="2022-07" db="EMBL/GenBank/DDBJ databases">
        <title>Draft genome sequence of Zalerion maritima ATCC 34329, a (micro)plastics degrading marine fungus.</title>
        <authorList>
            <person name="Paco A."/>
            <person name="Goncalves M.F.M."/>
            <person name="Rocha-Santos T.A.P."/>
            <person name="Alves A."/>
        </authorList>
    </citation>
    <scope>NUCLEOTIDE SEQUENCE</scope>
    <source>
        <strain evidence="6">ATCC 34329</strain>
    </source>
</reference>
<dbReference type="Gene3D" id="1.20.120.1240">
    <property type="entry name" value="Dynamin, middle domain"/>
    <property type="match status" value="1"/>
</dbReference>
<feature type="region of interest" description="Disordered" evidence="3">
    <location>
        <begin position="1"/>
        <end position="124"/>
    </location>
</feature>
<dbReference type="InterPro" id="IPR045063">
    <property type="entry name" value="Dynamin_N"/>
</dbReference>
<dbReference type="PRINTS" id="PR00195">
    <property type="entry name" value="DYNAMIN"/>
</dbReference>
<dbReference type="GO" id="GO:0016020">
    <property type="term" value="C:membrane"/>
    <property type="evidence" value="ECO:0007669"/>
    <property type="project" value="TreeGrafter"/>
</dbReference>
<feature type="compositionally biased region" description="Low complexity" evidence="3">
    <location>
        <begin position="26"/>
        <end position="40"/>
    </location>
</feature>
<dbReference type="Gene3D" id="3.40.50.300">
    <property type="entry name" value="P-loop containing nucleotide triphosphate hydrolases"/>
    <property type="match status" value="1"/>
</dbReference>
<dbReference type="GO" id="GO:0006897">
    <property type="term" value="P:endocytosis"/>
    <property type="evidence" value="ECO:0007669"/>
    <property type="project" value="TreeGrafter"/>
</dbReference>
<dbReference type="InterPro" id="IPR027417">
    <property type="entry name" value="P-loop_NTPase"/>
</dbReference>